<evidence type="ECO:0000313" key="2">
    <source>
        <dbReference type="Proteomes" id="UP000012065"/>
    </source>
</evidence>
<dbReference type="InterPro" id="IPR001128">
    <property type="entry name" value="Cyt_P450"/>
</dbReference>
<dbReference type="HOGENOM" id="CLU_128538_0_0_1"/>
<dbReference type="GO" id="GO:0016712">
    <property type="term" value="F:oxidoreductase activity, acting on paired donors, with incorporation or reduction of molecular oxygen, reduced flavin or flavoprotein as one donor, and incorporation of one atom of oxygen"/>
    <property type="evidence" value="ECO:0007669"/>
    <property type="project" value="UniProtKB-EC"/>
</dbReference>
<dbReference type="AlphaFoldDB" id="M5CAD6"/>
<dbReference type="EC" id="1.14.14.1" evidence="1"/>
<dbReference type="Proteomes" id="UP000012065">
    <property type="component" value="Unassembled WGS sequence"/>
</dbReference>
<dbReference type="EMBL" id="CAOJ01016609">
    <property type="protein sequence ID" value="CCO36968.1"/>
    <property type="molecule type" value="Genomic_DNA"/>
</dbReference>
<dbReference type="InterPro" id="IPR036396">
    <property type="entry name" value="Cyt_P450_sf"/>
</dbReference>
<gene>
    <name evidence="1" type="ORF">BN14_11117</name>
</gene>
<accession>M5CAD6</accession>
<dbReference type="Pfam" id="PF00067">
    <property type="entry name" value="p450"/>
    <property type="match status" value="1"/>
</dbReference>
<evidence type="ECO:0000313" key="1">
    <source>
        <dbReference type="EMBL" id="CCO36968.1"/>
    </source>
</evidence>
<protein>
    <submittedName>
        <fullName evidence="1">NADPH-ferrihemoprotein reductase</fullName>
        <ecNumber evidence="1">1.14.14.1</ecNumber>
    </submittedName>
</protein>
<name>M5CAD6_THACB</name>
<proteinExistence type="predicted"/>
<reference evidence="1 2" key="1">
    <citation type="journal article" date="2013" name="J. Biotechnol.">
        <title>Establishment and interpretation of the genome sequence of the phytopathogenic fungus Rhizoctonia solani AG1-IB isolate 7/3/14.</title>
        <authorList>
            <person name="Wibberg D.W."/>
            <person name="Jelonek L.J."/>
            <person name="Rupp O.R."/>
            <person name="Hennig M.H."/>
            <person name="Eikmeyer F.E."/>
            <person name="Goesmann A.G."/>
            <person name="Hartmann A.H."/>
            <person name="Borriss R.B."/>
            <person name="Grosch R.G."/>
            <person name="Puehler A.P."/>
            <person name="Schlueter A.S."/>
        </authorList>
    </citation>
    <scope>NUCLEOTIDE SEQUENCE [LARGE SCALE GENOMIC DNA]</scope>
    <source>
        <strain evidence="2">AG1-IB / isolate 7/3/14</strain>
    </source>
</reference>
<dbReference type="GO" id="GO:0020037">
    <property type="term" value="F:heme binding"/>
    <property type="evidence" value="ECO:0007669"/>
    <property type="project" value="InterPro"/>
</dbReference>
<dbReference type="SUPFAM" id="SSF48264">
    <property type="entry name" value="Cytochrome P450"/>
    <property type="match status" value="1"/>
</dbReference>
<dbReference type="GO" id="GO:0005506">
    <property type="term" value="F:iron ion binding"/>
    <property type="evidence" value="ECO:0007669"/>
    <property type="project" value="InterPro"/>
</dbReference>
<organism evidence="1 2">
    <name type="scientific">Thanatephorus cucumeris (strain AG1-IB / isolate 7/3/14)</name>
    <name type="common">Lettuce bottom rot fungus</name>
    <name type="synonym">Rhizoctonia solani</name>
    <dbReference type="NCBI Taxonomy" id="1108050"/>
    <lineage>
        <taxon>Eukaryota</taxon>
        <taxon>Fungi</taxon>
        <taxon>Dikarya</taxon>
        <taxon>Basidiomycota</taxon>
        <taxon>Agaricomycotina</taxon>
        <taxon>Agaricomycetes</taxon>
        <taxon>Cantharellales</taxon>
        <taxon>Ceratobasidiaceae</taxon>
        <taxon>Rhizoctonia</taxon>
        <taxon>Rhizoctonia solani AG-1</taxon>
    </lineage>
</organism>
<dbReference type="Gene3D" id="1.10.630.10">
    <property type="entry name" value="Cytochrome P450"/>
    <property type="match status" value="1"/>
</dbReference>
<sequence>MFDDMVDVASQLVLKWERFGPHHNIDPTNDFTRLTFDTIALCAFNYRLNSFYTESEHPFVKAMGEFLQESGMRTIKPSILKSLPFGANVKYAENMKTMNNLADEIIEDRKRNPIEKKDLLNAMLLGRDPQTGSF</sequence>
<keyword evidence="1" id="KW-0560">Oxidoreductase</keyword>
<comment type="caution">
    <text evidence="1">The sequence shown here is derived from an EMBL/GenBank/DDBJ whole genome shotgun (WGS) entry which is preliminary data.</text>
</comment>